<feature type="region of interest" description="Disordered" evidence="2">
    <location>
        <begin position="538"/>
        <end position="658"/>
    </location>
</feature>
<accession>A0A0K6FUF0</accession>
<name>A0A0K6FUF0_9AGAM</name>
<organism evidence="3 4">
    <name type="scientific">Rhizoctonia solani</name>
    <dbReference type="NCBI Taxonomy" id="456999"/>
    <lineage>
        <taxon>Eukaryota</taxon>
        <taxon>Fungi</taxon>
        <taxon>Dikarya</taxon>
        <taxon>Basidiomycota</taxon>
        <taxon>Agaricomycotina</taxon>
        <taxon>Agaricomycetes</taxon>
        <taxon>Cantharellales</taxon>
        <taxon>Ceratobasidiaceae</taxon>
        <taxon>Rhizoctonia</taxon>
    </lineage>
</organism>
<dbReference type="AlphaFoldDB" id="A0A0K6FUF0"/>
<evidence type="ECO:0000256" key="1">
    <source>
        <dbReference type="SAM" id="Coils"/>
    </source>
</evidence>
<evidence type="ECO:0000313" key="3">
    <source>
        <dbReference type="EMBL" id="CUA69895.1"/>
    </source>
</evidence>
<feature type="compositionally biased region" description="Acidic residues" evidence="2">
    <location>
        <begin position="313"/>
        <end position="334"/>
    </location>
</feature>
<feature type="region of interest" description="Disordered" evidence="2">
    <location>
        <begin position="986"/>
        <end position="1031"/>
    </location>
</feature>
<evidence type="ECO:0000313" key="4">
    <source>
        <dbReference type="Proteomes" id="UP000044841"/>
    </source>
</evidence>
<feature type="region of interest" description="Disordered" evidence="2">
    <location>
        <begin position="1081"/>
        <end position="1100"/>
    </location>
</feature>
<protein>
    <submittedName>
        <fullName evidence="3">SH3 domain-containing protein C23A1,17 [Schizosaccharomyces pombe 972h-]</fullName>
    </submittedName>
</protein>
<keyword evidence="4" id="KW-1185">Reference proteome</keyword>
<feature type="region of interest" description="Disordered" evidence="2">
    <location>
        <begin position="308"/>
        <end position="334"/>
    </location>
</feature>
<feature type="compositionally biased region" description="Polar residues" evidence="2">
    <location>
        <begin position="1009"/>
        <end position="1030"/>
    </location>
</feature>
<feature type="compositionally biased region" description="Polar residues" evidence="2">
    <location>
        <begin position="616"/>
        <end position="628"/>
    </location>
</feature>
<dbReference type="Proteomes" id="UP000044841">
    <property type="component" value="Unassembled WGS sequence"/>
</dbReference>
<reference evidence="3 4" key="1">
    <citation type="submission" date="2015-07" db="EMBL/GenBank/DDBJ databases">
        <authorList>
            <person name="Noorani M."/>
        </authorList>
    </citation>
    <scope>NUCLEOTIDE SEQUENCE [LARGE SCALE GENOMIC DNA]</scope>
    <source>
        <strain evidence="3">BBA 69670</strain>
    </source>
</reference>
<feature type="region of interest" description="Disordered" evidence="2">
    <location>
        <begin position="109"/>
        <end position="159"/>
    </location>
</feature>
<feature type="compositionally biased region" description="Polar residues" evidence="2">
    <location>
        <begin position="581"/>
        <end position="591"/>
    </location>
</feature>
<dbReference type="EMBL" id="CYGV01001001">
    <property type="protein sequence ID" value="CUA69895.1"/>
    <property type="molecule type" value="Genomic_DNA"/>
</dbReference>
<feature type="region of interest" description="Disordered" evidence="2">
    <location>
        <begin position="177"/>
        <end position="239"/>
    </location>
</feature>
<feature type="compositionally biased region" description="Polar residues" evidence="2">
    <location>
        <begin position="649"/>
        <end position="658"/>
    </location>
</feature>
<feature type="region of interest" description="Disordered" evidence="2">
    <location>
        <begin position="280"/>
        <end position="299"/>
    </location>
</feature>
<sequence length="1126" mass="121581">MSDPNMLGCAHTHSQFNEFFGDYNHVDAKATPQVTPDQSNHTEVTNAASGMDHVPATMQQSRVIGHPHTLTDSSTIYYNSSYGNQNPMYTRSGVLGDKILPQFPKFKPALASTPLPPDNDFLATTNPRPQPRPRPRPPPGFSPIPKPTSAPAPVPTHAPPFAHASVSALHALPPAASVTTKGKGRAASATPCPPAKVISPALDSTRPFVGHGLMKPVRFNHKPSGPSGSRIKRSPSPEYSIRPLSFLPAKSEPEPTSYDGQYYAYSLPISALKAFKSSGRESSPINLCSSSDKADEDDSEVDVIVLGDHSEVPEEWEGDDEDHGGDGSDDGEIPDELEGVEEAYQRVASEQAASTARSSSPLDIDELREMIKKGGKPVMEPEELRQFLQAGRRNKPWYLVEKGIIIIYIFHPSAPAHRSRIALLPINPRRLEKMWSTMSVEAFLSARVASAIAQQCHKSLQVFKDIKYMIEVRGFCVDLTLSKERSVRAIEAALTEARSDGAPLSSATTSPEVYCWVEQGWYEMVDARVGDHPNFRIIGHRSGQVSPRQDTLAGPSKKGKEKRAREDNPLSPQPRDVIRQRPNSKPNSVATHDSFEGIVDVPHLTRSQARDAIPGPSTTARRPSTSYANLPADPPADVESDTKLHAPATKSNSSGTTNGLAGALLDTCASAREFKAQLIDMRKIQLDIDARSVENKYKLAIDEQAAMEEERLYRFELEEERAEREAAELEEKVNRDRQGRFFEEMMHTLNNKHVEGDVIDMVNQQLREKFSHGLASEPFVAPRSVTRHSLLQNLYTRRAASVSVPGPSSSLTIATSSLHGHRPTAPIINPPDSPLHARSLLGLSDQLPRSRVPVTPIPTSTHQLDKVAPSLVAALVPVVTPSPAVAPGPAISPNPVAAPTPVISGSIVKPTILPLDEGSTPSSLSAIIPHISVISRVPVPTVTGTTAPGLSNSNVPTSSGLMSPFSAHTGSITNRANCSSGNTTFGPPTVARSDSRHVTAPTTGHKANHSASLGRSFSRTTSLPQSSITPVSPIPALSRAGSRLDTPMVASFHNRARDVCSSDSRNPSLPHYRSASSSYIDVNPHAAHPEPRADDMVLDSHGMPLADDEFVHVDDKSWRGSMGSAA</sequence>
<proteinExistence type="predicted"/>
<evidence type="ECO:0000256" key="2">
    <source>
        <dbReference type="SAM" id="MobiDB-lite"/>
    </source>
</evidence>
<feature type="compositionally biased region" description="Pro residues" evidence="2">
    <location>
        <begin position="128"/>
        <end position="158"/>
    </location>
</feature>
<keyword evidence="1" id="KW-0175">Coiled coil</keyword>
<gene>
    <name evidence="3" type="ORF">RSOLAG22IIIB_04151</name>
</gene>
<feature type="coiled-coil region" evidence="1">
    <location>
        <begin position="690"/>
        <end position="739"/>
    </location>
</feature>